<protein>
    <recommendedName>
        <fullName evidence="5">Transcriptional regulator</fullName>
    </recommendedName>
</protein>
<dbReference type="EMBL" id="AUZJ01000019">
    <property type="protein sequence ID" value="ERF61047.1"/>
    <property type="molecule type" value="Genomic_DNA"/>
</dbReference>
<dbReference type="OrthoDB" id="1100724at2"/>
<sequence>MNGSLFSLQTDEDFNKAHSKALFNEIQHFLNPEEASLISFSEIKSLLKPKDEIYVGLKTIPLDKIVGSEGRYKDFDNRFFPKSGFLRERWKHVDAAQYESIILPPIKVYELGGLYFVRDGNHRVSVAKARGIEFIDAEIVSLQSEIKLKPAYTLKSMIKEIISYEKRVFYTETNFGDITDFWSLDFTSTGQYDIIYNHILTHKAYIEKKQGAEMSAADALMSWFEDVYLPIIKAIDDRHVMRYFRQHTKSDLYVWIMLYWEELREKFGDGVQLDEAVQSFTRSKRVHFTARIKNGIERIMFKREIKSP</sequence>
<keyword evidence="4" id="KW-1185">Reference proteome</keyword>
<evidence type="ECO:0000313" key="3">
    <source>
        <dbReference type="Proteomes" id="UP000016412"/>
    </source>
</evidence>
<dbReference type="Proteomes" id="UP000016412">
    <property type="component" value="Unassembled WGS sequence"/>
</dbReference>
<comment type="caution">
    <text evidence="1">The sequence shown here is derived from an EMBL/GenBank/DDBJ whole genome shotgun (WGS) entry which is preliminary data.</text>
</comment>
<evidence type="ECO:0000313" key="2">
    <source>
        <dbReference type="EMBL" id="ERK00452.1"/>
    </source>
</evidence>
<dbReference type="EMBL" id="AVQI01000067">
    <property type="protein sequence ID" value="ERK00452.1"/>
    <property type="molecule type" value="Genomic_DNA"/>
</dbReference>
<name>U2KPM4_TRESO</name>
<dbReference type="InterPro" id="IPR036086">
    <property type="entry name" value="ParB/Sulfiredoxin_sf"/>
</dbReference>
<evidence type="ECO:0000313" key="4">
    <source>
        <dbReference type="Proteomes" id="UP000016646"/>
    </source>
</evidence>
<dbReference type="Proteomes" id="UP000016646">
    <property type="component" value="Unassembled WGS sequence"/>
</dbReference>
<reference evidence="3 4" key="1">
    <citation type="submission" date="2013-08" db="EMBL/GenBank/DDBJ databases">
        <authorList>
            <person name="Durkin A.S."/>
            <person name="Haft D.R."/>
            <person name="McCorrison J."/>
            <person name="Torralba M."/>
            <person name="Gillis M."/>
            <person name="Haft D.H."/>
            <person name="Methe B."/>
            <person name="Sutton G."/>
            <person name="Nelson K.E."/>
        </authorList>
    </citation>
    <scope>NUCLEOTIDE SEQUENCE [LARGE SCALE GENOMIC DNA]</scope>
    <source>
        <strain evidence="2 4">ATCC 35536</strain>
        <strain evidence="1 3">VPI DR56BR1116</strain>
    </source>
</reference>
<evidence type="ECO:0008006" key="5">
    <source>
        <dbReference type="Google" id="ProtNLM"/>
    </source>
</evidence>
<dbReference type="AlphaFoldDB" id="U2KPM4"/>
<dbReference type="eggNOG" id="COG1475">
    <property type="taxonomic scope" value="Bacteria"/>
</dbReference>
<dbReference type="SUPFAM" id="SSF110849">
    <property type="entry name" value="ParB/Sulfiredoxin"/>
    <property type="match status" value="1"/>
</dbReference>
<evidence type="ECO:0000313" key="1">
    <source>
        <dbReference type="EMBL" id="ERF61047.1"/>
    </source>
</evidence>
<accession>U2KPM4</accession>
<organism evidence="1 3">
    <name type="scientific">Treponema socranskii subsp. socranskii VPI DR56BR1116 = ATCC 35536</name>
    <dbReference type="NCBI Taxonomy" id="1125725"/>
    <lineage>
        <taxon>Bacteria</taxon>
        <taxon>Pseudomonadati</taxon>
        <taxon>Spirochaetota</taxon>
        <taxon>Spirochaetia</taxon>
        <taxon>Spirochaetales</taxon>
        <taxon>Treponemataceae</taxon>
        <taxon>Treponema</taxon>
    </lineage>
</organism>
<dbReference type="PATRIC" id="fig|1125725.3.peg.972"/>
<dbReference type="RefSeq" id="WP_021330008.1">
    <property type="nucleotide sequence ID" value="NZ_AUZJ01000019.1"/>
</dbReference>
<gene>
    <name evidence="2" type="ORF">HMPREF0860_1137</name>
    <name evidence="1" type="ORF">HMPREF1325_0179</name>
</gene>
<proteinExistence type="predicted"/>
<dbReference type="STRING" id="1125725.HMPREF1325_0179"/>